<evidence type="ECO:0000313" key="2">
    <source>
        <dbReference type="EMBL" id="UUV98659.1"/>
    </source>
</evidence>
<dbReference type="EMBL" id="CP102451">
    <property type="protein sequence ID" value="UUV98659.1"/>
    <property type="molecule type" value="Genomic_DNA"/>
</dbReference>
<evidence type="ECO:0000313" key="3">
    <source>
        <dbReference type="Proteomes" id="UP001058273"/>
    </source>
</evidence>
<evidence type="ECO:0000259" key="1">
    <source>
        <dbReference type="PROSITE" id="PS50878"/>
    </source>
</evidence>
<protein>
    <recommendedName>
        <fullName evidence="1">Reverse transcriptase domain-containing protein</fullName>
    </recommendedName>
</protein>
<dbReference type="Proteomes" id="UP001058273">
    <property type="component" value="Chromosome"/>
</dbReference>
<proteinExistence type="predicted"/>
<dbReference type="RefSeq" id="WP_257702167.1">
    <property type="nucleotide sequence ID" value="NZ_CP102451.1"/>
</dbReference>
<reference evidence="2" key="1">
    <citation type="submission" date="2022-08" db="EMBL/GenBank/DDBJ databases">
        <title>Genome sequence of Vagococcus luciliae DSM 112651.</title>
        <authorList>
            <person name="Juan G."/>
            <person name="Anja P."/>
            <person name="Rolf D."/>
            <person name="Kampfer P."/>
            <person name="Vilcinskas A."/>
        </authorList>
    </citation>
    <scope>NUCLEOTIDE SEQUENCE</scope>
    <source>
        <strain evidence="2">G314FT</strain>
    </source>
</reference>
<organism evidence="2 3">
    <name type="scientific">Vagococcus luciliae</name>
    <dbReference type="NCBI Taxonomy" id="2920380"/>
    <lineage>
        <taxon>Bacteria</taxon>
        <taxon>Bacillati</taxon>
        <taxon>Bacillota</taxon>
        <taxon>Bacilli</taxon>
        <taxon>Lactobacillales</taxon>
        <taxon>Enterococcaceae</taxon>
        <taxon>Vagococcus</taxon>
    </lineage>
</organism>
<dbReference type="CDD" id="cd01646">
    <property type="entry name" value="RT_Bac_retron_I"/>
    <property type="match status" value="1"/>
</dbReference>
<dbReference type="InterPro" id="IPR000477">
    <property type="entry name" value="RT_dom"/>
</dbReference>
<gene>
    <name evidence="2" type="ORF">G314FT_08130</name>
</gene>
<reference evidence="2" key="2">
    <citation type="submission" date="2022-08" db="EMBL/GenBank/DDBJ databases">
        <authorList>
            <person name="Poehlein A."/>
            <person name="Guzman J."/>
            <person name="Daniel R."/>
            <person name="Vilcinskas A."/>
        </authorList>
    </citation>
    <scope>NUCLEOTIDE SEQUENCE</scope>
    <source>
        <strain evidence="2">G314FT</strain>
    </source>
</reference>
<keyword evidence="3" id="KW-1185">Reference proteome</keyword>
<dbReference type="Pfam" id="PF00078">
    <property type="entry name" value="RVT_1"/>
    <property type="match status" value="1"/>
</dbReference>
<dbReference type="SUPFAM" id="SSF56672">
    <property type="entry name" value="DNA/RNA polymerases"/>
    <property type="match status" value="1"/>
</dbReference>
<dbReference type="PROSITE" id="PS50878">
    <property type="entry name" value="RT_POL"/>
    <property type="match status" value="1"/>
</dbReference>
<feature type="domain" description="Reverse transcriptase" evidence="1">
    <location>
        <begin position="1"/>
        <end position="215"/>
    </location>
</feature>
<dbReference type="InterPro" id="IPR043502">
    <property type="entry name" value="DNA/RNA_pol_sf"/>
</dbReference>
<sequence>MVRIPNLNKINNGKRVFFNPNDEQKKEYNKIKNELVKKYSINLSNRDFIIKQLIATLTHGDYINYKVPEINLVIIRSDIKNFYPSINKHELYKKLKKGNLLSQQTFNVLQPIFFSGSVTGIPLGLPFSSVLSEIYLERFDEQINSVFNPTFYFRYVDDIIIINYDSLRGINDLDINNNLSEIFTKNHLIINKEKTMITRFNSSDNLNFSYLGYQFKTINKKLLISISEIKLKKIIDNIKYSFYIYKKSNQSNREFWLLYYRLINIIYGVTSTNEKNRKIKFGIGYSYKFVNDEKQIQELLSMIRGLIHSCHLNSRKRSTLFYLIYTPNSSLEILNKRMDYTKLTSNQVSKIKNRLKLTTSSNNISRIFFNLYKNFKK</sequence>
<name>A0ABY5NYC4_9ENTE</name>
<accession>A0ABY5NYC4</accession>